<proteinExistence type="predicted"/>
<dbReference type="EMBL" id="CP130319">
    <property type="protein sequence ID" value="WNR46403.1"/>
    <property type="molecule type" value="Genomic_DNA"/>
</dbReference>
<reference evidence="2" key="1">
    <citation type="submission" date="2022-02" db="EMBL/GenBank/DDBJ databases">
        <title>Paenibacillus sp. MBLB1832 Whole Genome Shotgun Sequencing.</title>
        <authorList>
            <person name="Hwang C.Y."/>
            <person name="Cho E.-S."/>
            <person name="Seo M.-J."/>
        </authorList>
    </citation>
    <scope>NUCLEOTIDE SEQUENCE</scope>
    <source>
        <strain evidence="2">MBLB1832</strain>
    </source>
</reference>
<gene>
    <name evidence="2" type="ORF">MJB10_10010</name>
</gene>
<dbReference type="AlphaFoldDB" id="A0AA96LSC4"/>
<dbReference type="InterPro" id="IPR008928">
    <property type="entry name" value="6-hairpin_glycosidase_sf"/>
</dbReference>
<dbReference type="GO" id="GO:0004553">
    <property type="term" value="F:hydrolase activity, hydrolyzing O-glycosyl compounds"/>
    <property type="evidence" value="ECO:0007669"/>
    <property type="project" value="UniProtKB-ARBA"/>
</dbReference>
<dbReference type="InterPro" id="IPR011613">
    <property type="entry name" value="GH15-like"/>
</dbReference>
<accession>A0AA96LSC4</accession>
<dbReference type="InterPro" id="IPR012341">
    <property type="entry name" value="6hp_glycosidase-like_sf"/>
</dbReference>
<protein>
    <submittedName>
        <fullName evidence="2">Glycoside hydrolase family 15 protein</fullName>
    </submittedName>
</protein>
<dbReference type="SUPFAM" id="SSF48208">
    <property type="entry name" value="Six-hairpin glycosidases"/>
    <property type="match status" value="1"/>
</dbReference>
<evidence type="ECO:0000313" key="3">
    <source>
        <dbReference type="Proteomes" id="UP001304650"/>
    </source>
</evidence>
<evidence type="ECO:0000259" key="1">
    <source>
        <dbReference type="Pfam" id="PF00723"/>
    </source>
</evidence>
<evidence type="ECO:0000313" key="2">
    <source>
        <dbReference type="EMBL" id="WNR46403.1"/>
    </source>
</evidence>
<dbReference type="PANTHER" id="PTHR31616">
    <property type="entry name" value="TREHALASE"/>
    <property type="match status" value="1"/>
</dbReference>
<dbReference type="RefSeq" id="WP_314804233.1">
    <property type="nucleotide sequence ID" value="NZ_CP130319.1"/>
</dbReference>
<organism evidence="2 3">
    <name type="scientific">Paenibacillus roseopurpureus</name>
    <dbReference type="NCBI Taxonomy" id="2918901"/>
    <lineage>
        <taxon>Bacteria</taxon>
        <taxon>Bacillati</taxon>
        <taxon>Bacillota</taxon>
        <taxon>Bacilli</taxon>
        <taxon>Bacillales</taxon>
        <taxon>Paenibacillaceae</taxon>
        <taxon>Paenibacillus</taxon>
    </lineage>
</organism>
<keyword evidence="3" id="KW-1185">Reference proteome</keyword>
<dbReference type="Gene3D" id="1.50.10.10">
    <property type="match status" value="1"/>
</dbReference>
<name>A0AA96LSC4_9BACL</name>
<sequence>MEIAQLIRRSIDVIQLNQHASGGYVASPLFPAYSYSWLRDGTFIANAMDRVGEVESAEKFYRWVHQVLKDKRPRLNQLLQKHANQEWIDRSEFLGTRYHLDGRDDHSEWGHFQLDGYGAWLWGLVQHIRLTGLTELLTEFRESIEITVDYVMAFWHFPNFDCWEEYPDYVHPATLACLYGGLKALGELESRPALTEKAALIQHFIHKNAIHEGRFVKSIHCVNEEWLPALPGVDASLLWLALPFGVCQVDDPCMIRTIQAIEKDLAHGGIQRYIEDRYYGGGEWLLLTAWYGLAQVELGNLEEAQRCLMWIASKADELGRLPEQVADNLREPAEFERWTREHGQPAHPLLWSHAMFLVLSDRLRQG</sequence>
<keyword evidence="2" id="KW-0378">Hydrolase</keyword>
<dbReference type="PANTHER" id="PTHR31616:SF0">
    <property type="entry name" value="GLUCAN 1,4-ALPHA-GLUCOSIDASE"/>
    <property type="match status" value="1"/>
</dbReference>
<dbReference type="KEGG" id="proo:MJB10_10010"/>
<dbReference type="GO" id="GO:0005975">
    <property type="term" value="P:carbohydrate metabolic process"/>
    <property type="evidence" value="ECO:0007669"/>
    <property type="project" value="InterPro"/>
</dbReference>
<dbReference type="Pfam" id="PF00723">
    <property type="entry name" value="Glyco_hydro_15"/>
    <property type="match status" value="1"/>
</dbReference>
<feature type="domain" description="GH15-like" evidence="1">
    <location>
        <begin position="12"/>
        <end position="300"/>
    </location>
</feature>
<dbReference type="Proteomes" id="UP001304650">
    <property type="component" value="Chromosome"/>
</dbReference>